<protein>
    <submittedName>
        <fullName evidence="1">Uncharacterized protein</fullName>
    </submittedName>
</protein>
<dbReference type="EMBL" id="QGKX02000004">
    <property type="protein sequence ID" value="KAF3600021.1"/>
    <property type="molecule type" value="Genomic_DNA"/>
</dbReference>
<proteinExistence type="predicted"/>
<sequence>MSQDWRAGEYCLSELSVDCLRISYKTWAAWALDTSWVSYNWISSGDPGVGWTILIILGPGGLFLGNPWVLDPEGPHSAILGDTTLGTCWGIVFYHSEAGHYRVPVLHAASGLKGAGVGENPSARFATFHVWKSRILCGAPGLLHLL</sequence>
<organism evidence="1 2">
    <name type="scientific">Brassica cretica</name>
    <name type="common">Mustard</name>
    <dbReference type="NCBI Taxonomy" id="69181"/>
    <lineage>
        <taxon>Eukaryota</taxon>
        <taxon>Viridiplantae</taxon>
        <taxon>Streptophyta</taxon>
        <taxon>Embryophyta</taxon>
        <taxon>Tracheophyta</taxon>
        <taxon>Spermatophyta</taxon>
        <taxon>Magnoliopsida</taxon>
        <taxon>eudicotyledons</taxon>
        <taxon>Gunneridae</taxon>
        <taxon>Pentapetalae</taxon>
        <taxon>rosids</taxon>
        <taxon>malvids</taxon>
        <taxon>Brassicales</taxon>
        <taxon>Brassicaceae</taxon>
        <taxon>Brassiceae</taxon>
        <taxon>Brassica</taxon>
    </lineage>
</organism>
<accession>A0A8S9SEY5</accession>
<gene>
    <name evidence="1" type="ORF">F2Q69_00036222</name>
</gene>
<evidence type="ECO:0000313" key="2">
    <source>
        <dbReference type="Proteomes" id="UP000712600"/>
    </source>
</evidence>
<dbReference type="AlphaFoldDB" id="A0A8S9SEY5"/>
<dbReference type="Proteomes" id="UP000712600">
    <property type="component" value="Unassembled WGS sequence"/>
</dbReference>
<comment type="caution">
    <text evidence="1">The sequence shown here is derived from an EMBL/GenBank/DDBJ whole genome shotgun (WGS) entry which is preliminary data.</text>
</comment>
<reference evidence="1" key="1">
    <citation type="submission" date="2019-12" db="EMBL/GenBank/DDBJ databases">
        <title>Genome sequencing and annotation of Brassica cretica.</title>
        <authorList>
            <person name="Studholme D.J."/>
            <person name="Sarris P."/>
        </authorList>
    </citation>
    <scope>NUCLEOTIDE SEQUENCE</scope>
    <source>
        <strain evidence="1">PFS-109/04</strain>
        <tissue evidence="1">Leaf</tissue>
    </source>
</reference>
<name>A0A8S9SEY5_BRACR</name>
<evidence type="ECO:0000313" key="1">
    <source>
        <dbReference type="EMBL" id="KAF3600021.1"/>
    </source>
</evidence>